<dbReference type="InterPro" id="IPR006923">
    <property type="entry name" value="Baculo_LEF5_N"/>
</dbReference>
<evidence type="ECO:0000313" key="3">
    <source>
        <dbReference type="EMBL" id="ANW12268.1"/>
    </source>
</evidence>
<evidence type="ECO:0000259" key="2">
    <source>
        <dbReference type="Pfam" id="PF11792"/>
    </source>
</evidence>
<feature type="domain" description="Baculoviridae late expression factor 5 N-terminal" evidence="1">
    <location>
        <begin position="61"/>
        <end position="218"/>
    </location>
</feature>
<protein>
    <submittedName>
        <fullName evidence="3">Lef5</fullName>
    </submittedName>
</protein>
<evidence type="ECO:0000259" key="1">
    <source>
        <dbReference type="Pfam" id="PF04838"/>
    </source>
</evidence>
<feature type="domain" description="Baculoviridae late expression factor 5 C-terminal" evidence="2">
    <location>
        <begin position="256"/>
        <end position="296"/>
    </location>
</feature>
<dbReference type="Pfam" id="PF04838">
    <property type="entry name" value="Baculo_LEF5"/>
    <property type="match status" value="1"/>
</dbReference>
<dbReference type="InterPro" id="IPR021758">
    <property type="entry name" value="Baculo_LEF5_C"/>
</dbReference>
<reference evidence="3" key="1">
    <citation type="submission" date="2016-01" db="EMBL/GenBank/DDBJ databases">
        <authorList>
            <person name="Oliw E.H."/>
        </authorList>
    </citation>
    <scope>NUCLEOTIDE SEQUENCE</scope>
    <source>
        <strain evidence="3">164</strain>
    </source>
</reference>
<organism evidence="3">
    <name type="scientific">Malacosoma sp. alphabaculovirus</name>
    <dbReference type="NCBI Taxonomy" id="1881632"/>
    <lineage>
        <taxon>Viruses</taxon>
        <taxon>Viruses incertae sedis</taxon>
        <taxon>Naldaviricetes</taxon>
        <taxon>Lefavirales</taxon>
        <taxon>Baculoviridae</taxon>
        <taxon>Alphabaculovirus</taxon>
    </lineage>
</organism>
<proteinExistence type="predicted"/>
<dbReference type="EMBL" id="KU659593">
    <property type="protein sequence ID" value="ANW12268.1"/>
    <property type="molecule type" value="Genomic_DNA"/>
</dbReference>
<name>A0A1B1V5L2_9ABAC</name>
<dbReference type="GO" id="GO:0006355">
    <property type="term" value="P:regulation of DNA-templated transcription"/>
    <property type="evidence" value="ECO:0007669"/>
    <property type="project" value="InterPro"/>
</dbReference>
<accession>A0A1B1V5L2</accession>
<gene>
    <name evidence="3" type="primary">masp1.35</name>
</gene>
<dbReference type="Pfam" id="PF11792">
    <property type="entry name" value="Baculo_LEF5_C"/>
    <property type="match status" value="1"/>
</dbReference>
<sequence length="301" mass="34857">MSIGNAKNVCHFDYGKDMASGGGILQSEQCPNTGTAVAAVDTFRGDNGTNGAAAAAQWHCYDLFLKFKQFRECGDYGKLIDFLVKTFPDNVKNKTFNFINTQHLFHSLYAYIPSITNSQEKERKQIRLSDECLKKLFVSTINDFKLYDELYSLIKSNDLKEQCPCELLLQRRNEIKEYADNINNKTFDSKPPKLKKELIDNIMYKFSIKWKNVMLKKKTLEINSGKNDKKKKRKIKKRTILTDDIIYLKLNSNIKKLYNVNGMSLSVCKHEFVTMEKQMRSSDEIVSFIKYCKFCNQIARS</sequence>